<dbReference type="Pfam" id="PF00128">
    <property type="entry name" value="Alpha-amylase"/>
    <property type="match status" value="1"/>
</dbReference>
<evidence type="ECO:0000256" key="4">
    <source>
        <dbReference type="ARBA" id="ARBA00012268"/>
    </source>
</evidence>
<evidence type="ECO:0000256" key="1">
    <source>
        <dbReference type="ARBA" id="ARBA00004496"/>
    </source>
</evidence>
<dbReference type="SMART" id="SM00642">
    <property type="entry name" value="Aamy"/>
    <property type="match status" value="1"/>
</dbReference>
<dbReference type="EMBL" id="BKAJ01000069">
    <property type="protein sequence ID" value="GEP56694.1"/>
    <property type="molecule type" value="Genomic_DNA"/>
</dbReference>
<comment type="subcellular location">
    <subcellularLocation>
        <location evidence="1 15">Cytoplasm</location>
    </subcellularLocation>
</comment>
<evidence type="ECO:0000256" key="2">
    <source>
        <dbReference type="ARBA" id="ARBA00005199"/>
    </source>
</evidence>
<dbReference type="CDD" id="cd11325">
    <property type="entry name" value="AmyAc_GTHase"/>
    <property type="match status" value="1"/>
</dbReference>
<dbReference type="GO" id="GO:0005992">
    <property type="term" value="P:trehalose biosynthetic process"/>
    <property type="evidence" value="ECO:0007669"/>
    <property type="project" value="UniProtKB-UniRule"/>
</dbReference>
<evidence type="ECO:0000313" key="19">
    <source>
        <dbReference type="EMBL" id="GEP56694.1"/>
    </source>
</evidence>
<feature type="active site" description="Proton donor" evidence="15">
    <location>
        <position position="291"/>
    </location>
</feature>
<dbReference type="NCBIfam" id="TIGR02402">
    <property type="entry name" value="trehalose_TreZ"/>
    <property type="match status" value="1"/>
</dbReference>
<evidence type="ECO:0000256" key="5">
    <source>
        <dbReference type="ARBA" id="ARBA00015938"/>
    </source>
</evidence>
<dbReference type="InterPro" id="IPR006047">
    <property type="entry name" value="GH13_cat_dom"/>
</dbReference>
<gene>
    <name evidence="19" type="ORF">RSO01_38600</name>
</gene>
<feature type="binding site" evidence="16">
    <location>
        <begin position="256"/>
        <end position="261"/>
    </location>
    <ligand>
        <name>substrate</name>
    </ligand>
</feature>
<organism evidence="19 20">
    <name type="scientific">Reyranella soli</name>
    <dbReference type="NCBI Taxonomy" id="1230389"/>
    <lineage>
        <taxon>Bacteria</taxon>
        <taxon>Pseudomonadati</taxon>
        <taxon>Pseudomonadota</taxon>
        <taxon>Alphaproteobacteria</taxon>
        <taxon>Hyphomicrobiales</taxon>
        <taxon>Reyranellaceae</taxon>
        <taxon>Reyranella</taxon>
    </lineage>
</organism>
<dbReference type="Pfam" id="PF11941">
    <property type="entry name" value="DUF3459"/>
    <property type="match status" value="1"/>
</dbReference>
<feature type="active site" description="Nucleophile" evidence="15">
    <location>
        <position position="258"/>
    </location>
</feature>
<comment type="catalytic activity">
    <reaction evidence="12 14">
        <text>hydrolysis of (1-&gt;4)-alpha-D-glucosidic linkage in 4-alpha-D-[(1-&gt;4)-alpha-D-glucanosyl]n trehalose to yield trehalose and (1-&gt;4)-alpha-D-glucan.</text>
        <dbReference type="EC" id="3.2.1.141"/>
    </reaction>
</comment>
<keyword evidence="20" id="KW-1185">Reference proteome</keyword>
<dbReference type="InterPro" id="IPR022567">
    <property type="entry name" value="DUF3459"/>
</dbReference>
<dbReference type="Proteomes" id="UP000321058">
    <property type="component" value="Unassembled WGS sequence"/>
</dbReference>
<dbReference type="GO" id="GO:0033942">
    <property type="term" value="F:4-alpha-D-(1-&gt;4)-alpha-D-glucanotrehalose trehalohydrolase activity"/>
    <property type="evidence" value="ECO:0007669"/>
    <property type="project" value="UniProtKB-EC"/>
</dbReference>
<feature type="binding site" evidence="16">
    <location>
        <begin position="381"/>
        <end position="386"/>
    </location>
    <ligand>
        <name>substrate</name>
    </ligand>
</feature>
<keyword evidence="7 14" id="KW-0378">Hydrolase</keyword>
<dbReference type="InterPro" id="IPR044901">
    <property type="entry name" value="Trehalose_TreZ_E-set_sf"/>
</dbReference>
<dbReference type="InterPro" id="IPR013783">
    <property type="entry name" value="Ig-like_fold"/>
</dbReference>
<evidence type="ECO:0000256" key="16">
    <source>
        <dbReference type="PIRSR" id="PIRSR006337-2"/>
    </source>
</evidence>
<dbReference type="CDD" id="cd02853">
    <property type="entry name" value="E_set_MTHase_like_N"/>
    <property type="match status" value="1"/>
</dbReference>
<evidence type="ECO:0000259" key="18">
    <source>
        <dbReference type="SMART" id="SM00642"/>
    </source>
</evidence>
<keyword evidence="9 14" id="KW-0326">Glycosidase</keyword>
<comment type="caution">
    <text evidence="19">The sequence shown here is derived from an EMBL/GenBank/DDBJ whole genome shotgun (WGS) entry which is preliminary data.</text>
</comment>
<feature type="binding site" evidence="16">
    <location>
        <begin position="310"/>
        <end position="314"/>
    </location>
    <ligand>
        <name>substrate</name>
    </ligand>
</feature>
<name>A0A512NCQ2_9HYPH</name>
<evidence type="ECO:0000256" key="10">
    <source>
        <dbReference type="ARBA" id="ARBA00032057"/>
    </source>
</evidence>
<evidence type="ECO:0000256" key="11">
    <source>
        <dbReference type="ARBA" id="ARBA00033284"/>
    </source>
</evidence>
<dbReference type="SUPFAM" id="SSF51445">
    <property type="entry name" value="(Trans)glycosidases"/>
    <property type="match status" value="1"/>
</dbReference>
<dbReference type="Gene3D" id="3.20.20.80">
    <property type="entry name" value="Glycosidases"/>
    <property type="match status" value="1"/>
</dbReference>
<keyword evidence="6" id="KW-0963">Cytoplasm</keyword>
<evidence type="ECO:0000256" key="3">
    <source>
        <dbReference type="ARBA" id="ARBA00008061"/>
    </source>
</evidence>
<dbReference type="PANTHER" id="PTHR43651">
    <property type="entry name" value="1,4-ALPHA-GLUCAN-BRANCHING ENZYME"/>
    <property type="match status" value="1"/>
</dbReference>
<dbReference type="UniPathway" id="UPA00299"/>
<feature type="domain" description="Glycosyl hydrolase family 13 catalytic" evidence="18">
    <location>
        <begin position="113"/>
        <end position="448"/>
    </location>
</feature>
<dbReference type="GO" id="GO:0005737">
    <property type="term" value="C:cytoplasm"/>
    <property type="evidence" value="ECO:0007669"/>
    <property type="project" value="UniProtKB-SubCell"/>
</dbReference>
<proteinExistence type="inferred from homology"/>
<protein>
    <recommendedName>
        <fullName evidence="5 13">Malto-oligosyltrehalose trehalohydrolase</fullName>
        <shortName evidence="14">MTHase</shortName>
        <ecNumber evidence="4 13">3.2.1.141</ecNumber>
    </recommendedName>
    <alternativeName>
        <fullName evidence="11 14">4-alpha-D-((1-&gt;4)-alpha-D-glucano)trehalose trehalohydrolase</fullName>
    </alternativeName>
    <alternativeName>
        <fullName evidence="10 14">Maltooligosyl trehalose trehalohydrolase</fullName>
    </alternativeName>
</protein>
<evidence type="ECO:0000256" key="8">
    <source>
        <dbReference type="ARBA" id="ARBA00023277"/>
    </source>
</evidence>
<keyword evidence="8" id="KW-0119">Carbohydrate metabolism</keyword>
<dbReference type="PIRSF" id="PIRSF006337">
    <property type="entry name" value="Trehalose_TreZ"/>
    <property type="match status" value="1"/>
</dbReference>
<dbReference type="SUPFAM" id="SSF81296">
    <property type="entry name" value="E set domains"/>
    <property type="match status" value="1"/>
</dbReference>
<evidence type="ECO:0000256" key="6">
    <source>
        <dbReference type="ARBA" id="ARBA00022490"/>
    </source>
</evidence>
<dbReference type="AlphaFoldDB" id="A0A512NCQ2"/>
<dbReference type="InterPro" id="IPR017853">
    <property type="entry name" value="GH"/>
</dbReference>
<dbReference type="PANTHER" id="PTHR43651:SF11">
    <property type="entry name" value="MALTO-OLIGOSYLTREHALOSE TREHALOHYDROLASE"/>
    <property type="match status" value="1"/>
</dbReference>
<dbReference type="Gene3D" id="1.10.10.760">
    <property type="entry name" value="E-set domains of sugar-utilizing enzymes"/>
    <property type="match status" value="1"/>
</dbReference>
<comment type="pathway">
    <text evidence="2 14">Glycan biosynthesis; trehalose biosynthesis.</text>
</comment>
<dbReference type="InterPro" id="IPR014756">
    <property type="entry name" value="Ig_E-set"/>
</dbReference>
<evidence type="ECO:0000256" key="7">
    <source>
        <dbReference type="ARBA" id="ARBA00022801"/>
    </source>
</evidence>
<evidence type="ECO:0000256" key="9">
    <source>
        <dbReference type="ARBA" id="ARBA00023295"/>
    </source>
</evidence>
<dbReference type="RefSeq" id="WP_174825940.1">
    <property type="nucleotide sequence ID" value="NZ_BKAJ01000069.1"/>
</dbReference>
<dbReference type="EC" id="3.2.1.141" evidence="4 13"/>
<evidence type="ECO:0000256" key="17">
    <source>
        <dbReference type="PIRSR" id="PIRSR006337-3"/>
    </source>
</evidence>
<dbReference type="InterPro" id="IPR012768">
    <property type="entry name" value="Trehalose_TreZ"/>
</dbReference>
<evidence type="ECO:0000256" key="12">
    <source>
        <dbReference type="ARBA" id="ARBA00034013"/>
    </source>
</evidence>
<evidence type="ECO:0000256" key="15">
    <source>
        <dbReference type="PIRSR" id="PIRSR006337-1"/>
    </source>
</evidence>
<evidence type="ECO:0000313" key="20">
    <source>
        <dbReference type="Proteomes" id="UP000321058"/>
    </source>
</evidence>
<evidence type="ECO:0000256" key="13">
    <source>
        <dbReference type="NCBIfam" id="TIGR02402"/>
    </source>
</evidence>
<accession>A0A512NCQ2</accession>
<sequence length="585" mass="63836">MTAFARDLPFGATLIDPDHTRFRLWAPGQPEVAVDVDGLGIVAMTRAGEGWFEAEAACGAGARYRYRLADGLAVPDPASRAQGRDVHDPSLVVDPRAYRWRHPGWRGRRWPETVLYELHAGVLGGFAGVAAMLPELAELGVTAVELMPVNDFPGQRNWGYDGVLPFAPDAAYGTPDDLKALVDAAHGLGLMVFLDVVYNHFGPDGNYLAAYAPGFFRSDVATPWGTAIDFRRAEVRRFFIENALYWLMEYRFDGLRFDAVHAIGSPDWLDEMAAEVRATVEPGRHVHLVLEHDGNVADHLRRDFDAQWNDDAHHVLHVLLTGDADGYYADYADRPAERLARCLGEGFVYQGEPSAYRKGECRGTPSADLGPTAFVLFLQNHDQVGNRPFGDRLVERADPAALEAAIALQLLCPQIPLIFMGEEGASRTPFLFFTDHHGELAKAVREGRRREFAAFKGFHDGETAQSIPDPNALATFESSRPVADGADRRDLYRRLLALRAAALVPHLGGTRSISAKAVGPACVAARWRLGNGAVLALVSNLGRSDCAVDPPKGDLLFETRAGAGEDVRAGRLAGPATVAFLEPAR</sequence>
<reference evidence="19 20" key="1">
    <citation type="submission" date="2019-07" db="EMBL/GenBank/DDBJ databases">
        <title>Whole genome shotgun sequence of Reyranella soli NBRC 108950.</title>
        <authorList>
            <person name="Hosoyama A."/>
            <person name="Uohara A."/>
            <person name="Ohji S."/>
            <person name="Ichikawa N."/>
        </authorList>
    </citation>
    <scope>NUCLEOTIDE SEQUENCE [LARGE SCALE GENOMIC DNA]</scope>
    <source>
        <strain evidence="19 20">NBRC 108950</strain>
    </source>
</reference>
<evidence type="ECO:0000256" key="14">
    <source>
        <dbReference type="PIRNR" id="PIRNR006337"/>
    </source>
</evidence>
<dbReference type="Gene3D" id="2.60.40.10">
    <property type="entry name" value="Immunoglobulins"/>
    <property type="match status" value="1"/>
</dbReference>
<comment type="similarity">
    <text evidence="3 14">Belongs to the glycosyl hydrolase 13 family.</text>
</comment>
<feature type="site" description="Transition state stabilizer" evidence="17">
    <location>
        <position position="382"/>
    </location>
</feature>